<keyword evidence="2" id="KW-0539">Nucleus</keyword>
<evidence type="ECO:0000313" key="6">
    <source>
        <dbReference type="Proteomes" id="UP000596660"/>
    </source>
</evidence>
<feature type="region of interest" description="Disordered" evidence="3">
    <location>
        <begin position="1239"/>
        <end position="1296"/>
    </location>
</feature>
<dbReference type="InterPro" id="IPR044867">
    <property type="entry name" value="DEUBAD_dom"/>
</dbReference>
<evidence type="ECO:0000256" key="2">
    <source>
        <dbReference type="ARBA" id="ARBA00023242"/>
    </source>
</evidence>
<accession>A0A803LCR5</accession>
<name>A0A803LCR5_CHEQI</name>
<dbReference type="InterPro" id="IPR024867">
    <property type="entry name" value="NFRKB"/>
</dbReference>
<evidence type="ECO:0000259" key="4">
    <source>
        <dbReference type="PROSITE" id="PS51916"/>
    </source>
</evidence>
<feature type="compositionally biased region" description="Polar residues" evidence="3">
    <location>
        <begin position="1272"/>
        <end position="1285"/>
    </location>
</feature>
<proteinExistence type="predicted"/>
<dbReference type="InterPro" id="IPR057748">
    <property type="entry name" value="NFRKB_WH_2"/>
</dbReference>
<dbReference type="Gramene" id="AUR62009654-RA">
    <property type="protein sequence ID" value="AUR62009654-RA:cds"/>
    <property type="gene ID" value="AUR62009654"/>
</dbReference>
<organism evidence="5 6">
    <name type="scientific">Chenopodium quinoa</name>
    <name type="common">Quinoa</name>
    <dbReference type="NCBI Taxonomy" id="63459"/>
    <lineage>
        <taxon>Eukaryota</taxon>
        <taxon>Viridiplantae</taxon>
        <taxon>Streptophyta</taxon>
        <taxon>Embryophyta</taxon>
        <taxon>Tracheophyta</taxon>
        <taxon>Spermatophyta</taxon>
        <taxon>Magnoliopsida</taxon>
        <taxon>eudicotyledons</taxon>
        <taxon>Gunneridae</taxon>
        <taxon>Pentapetalae</taxon>
        <taxon>Caryophyllales</taxon>
        <taxon>Chenopodiaceae</taxon>
        <taxon>Chenopodioideae</taxon>
        <taxon>Atripliceae</taxon>
        <taxon>Chenopodium</taxon>
    </lineage>
</organism>
<feature type="compositionally biased region" description="Basic and acidic residues" evidence="3">
    <location>
        <begin position="1245"/>
        <end position="1269"/>
    </location>
</feature>
<evidence type="ECO:0000256" key="3">
    <source>
        <dbReference type="SAM" id="MobiDB-lite"/>
    </source>
</evidence>
<feature type="domain" description="DEUBAD" evidence="4">
    <location>
        <begin position="54"/>
        <end position="167"/>
    </location>
</feature>
<feature type="compositionally biased region" description="Basic and acidic residues" evidence="3">
    <location>
        <begin position="1287"/>
        <end position="1296"/>
    </location>
</feature>
<dbReference type="CDD" id="cd21865">
    <property type="entry name" value="DEUBAD_NFRKB"/>
    <property type="match status" value="1"/>
</dbReference>
<sequence length="1296" mass="145347">MAIEKNNVKAVSRLDSEFSVGSRSRERSDDFDLLDLGETGSEFCQVGDQTCCIPFELYNLPDLHGILSLDVWNDCLTEEERFGLTKYLPDMDQEMFMMTLKELFGGGNLHFGSPITKLNQMLKGGLCEPRVALYRQGLNFFQIHQHTHLLRRYQDSMVSNFLLMKEAWQKCKGYSIEEKLRVWNIAKSQKSLMGERNEYMGSESSERESGEALLRSKRRNAGKKAGYDPLYGASHAFDFSGGRGGSGDVTKYGQQNPKGLLKVAGMRNPSPNVVSSRVHSRVYGHQNMSTGAHGSDLVASRMGKAAMHDIMTTSGDDEQEMYGIATQRCWNGMDGNMMVRGRPVRSTKNHEAFVDDECDGDNYVSRHQSSKPDLAAHGRNSNINQLSDIKVLTAKPSNVRGLQDSSRRAKYIDPVYNLQMRPAKGRSSQLALKRNLAGYGDASEPYWMKNQQGEAYLTDPSFDYEGIDVETRKLKAGREFPDHRFTSLQASQQIEDRTFHPEKRAKLYSENFRGAAVRNGGSSMFPLNGDRVFHGGEETESDSSDQHEADQDNSSLIMSKRAKHGRMDISQSSLSRSILDEKKVKRNKKGVKGSVLTRERMLPDSSTMANFERHFPRPEIESYPSKIRQNFATRVAEDYYYGGGFGNSCFESDMKSTYRLGRNGQVLSEVAGSSPMSMNMPSSVERRQKGNVGYEFSLQSKNMRGYNLEENGVIFDGNPMGRGSRDLDTTTLVGCTSSTRKKKRKEVFAEINGQDGSDYMTSHQQLSDSIPLKNWAKKRLETECGSPGASTSEVPVLEAVIADPEPEIKPQKKPFVPITPTVHTGFSFSIVHLLSAVRMALITPSPDGALEGQKHNENTGTEPEDKNVKQECGNGSVEQLDMNIQCPENSNVPSVTVQEIVNRVRSSPGDPCILETQEPLQDLVRGVLKIFSSKTAPLGAKGWKPLICYEKSAKCWSWTGPVSQSSTDHETSEELTSPEAWNISRKMLVKLVDSYANWLKSGQETLQQIGSLPPPPQELMQLNFDEKERFRDLRAQKSLTTITRSSDEVRDYFRKEEQLRYSVPDRAFSYTAADGKKSIVAPLRRCGGKPTSKARDHFLLKRDRPPHVTILCLVRDAASRLPGSIGTRADVCTLIRDSQYIVEDVTDSQVNQIVSGALDRLHYERDPCVQFDGERKLWVYLHREREEEDFEDDGTSSTKKWKRQKKDVTEQDDQVTVACQGNIENNGFDLSSDLNVVPTGLNSEKTSDVIHDDTGQRTEDHAKATHMPDEAASQQMLESRLQCQDVSAKEESIDET</sequence>
<evidence type="ECO:0000256" key="1">
    <source>
        <dbReference type="ARBA" id="ARBA00004123"/>
    </source>
</evidence>
<reference evidence="5" key="2">
    <citation type="submission" date="2021-03" db="UniProtKB">
        <authorList>
            <consortium name="EnsemblPlants"/>
        </authorList>
    </citation>
    <scope>IDENTIFICATION</scope>
</reference>
<dbReference type="PANTHER" id="PTHR13052">
    <property type="entry name" value="NFRKB-RELATED"/>
    <property type="match status" value="1"/>
</dbReference>
<keyword evidence="6" id="KW-1185">Reference proteome</keyword>
<feature type="compositionally biased region" description="Basic and acidic residues" evidence="3">
    <location>
        <begin position="852"/>
        <end position="869"/>
    </location>
</feature>
<dbReference type="OMA" id="NTMVNNL"/>
<dbReference type="Pfam" id="PF25793">
    <property type="entry name" value="WHD_2nd_NFRKB"/>
    <property type="match status" value="1"/>
</dbReference>
<protein>
    <recommendedName>
        <fullName evidence="4">DEUBAD domain-containing protein</fullName>
    </recommendedName>
</protein>
<comment type="subcellular location">
    <subcellularLocation>
        <location evidence="1">Nucleus</location>
    </subcellularLocation>
</comment>
<dbReference type="PROSITE" id="PS51916">
    <property type="entry name" value="DEUBAD"/>
    <property type="match status" value="1"/>
</dbReference>
<dbReference type="EnsemblPlants" id="AUR62009654-RA">
    <property type="protein sequence ID" value="AUR62009654-RA:cds"/>
    <property type="gene ID" value="AUR62009654"/>
</dbReference>
<dbReference type="GO" id="GO:0031011">
    <property type="term" value="C:Ino80 complex"/>
    <property type="evidence" value="ECO:0007669"/>
    <property type="project" value="InterPro"/>
</dbReference>
<evidence type="ECO:0000313" key="5">
    <source>
        <dbReference type="EnsemblPlants" id="AUR62009654-RA:cds"/>
    </source>
</evidence>
<reference evidence="5" key="1">
    <citation type="journal article" date="2017" name="Nature">
        <title>The genome of Chenopodium quinoa.</title>
        <authorList>
            <person name="Jarvis D.E."/>
            <person name="Ho Y.S."/>
            <person name="Lightfoot D.J."/>
            <person name="Schmoeckel S.M."/>
            <person name="Li B."/>
            <person name="Borm T.J.A."/>
            <person name="Ohyanagi H."/>
            <person name="Mineta K."/>
            <person name="Michell C.T."/>
            <person name="Saber N."/>
            <person name="Kharbatia N.M."/>
            <person name="Rupper R.R."/>
            <person name="Sharp A.R."/>
            <person name="Dally N."/>
            <person name="Boughton B.A."/>
            <person name="Woo Y.H."/>
            <person name="Gao G."/>
            <person name="Schijlen E.G.W.M."/>
            <person name="Guo X."/>
            <person name="Momin A.A."/>
            <person name="Negrao S."/>
            <person name="Al-Babili S."/>
            <person name="Gehring C."/>
            <person name="Roessner U."/>
            <person name="Jung C."/>
            <person name="Murphy K."/>
            <person name="Arold S.T."/>
            <person name="Gojobori T."/>
            <person name="van der Linden C.G."/>
            <person name="van Loo E.N."/>
            <person name="Jellen E.N."/>
            <person name="Maughan P.J."/>
            <person name="Tester M."/>
        </authorList>
    </citation>
    <scope>NUCLEOTIDE SEQUENCE [LARGE SCALE GENOMIC DNA]</scope>
    <source>
        <strain evidence="5">cv. PI 614886</strain>
    </source>
</reference>
<dbReference type="PANTHER" id="PTHR13052:SF0">
    <property type="entry name" value="DNA-BINDING PROTEIN-LIKE"/>
    <property type="match status" value="1"/>
</dbReference>
<feature type="region of interest" description="Disordered" evidence="3">
    <location>
        <begin position="530"/>
        <end position="553"/>
    </location>
</feature>
<dbReference type="Proteomes" id="UP000596660">
    <property type="component" value="Unplaced"/>
</dbReference>
<feature type="region of interest" description="Disordered" evidence="3">
    <location>
        <begin position="848"/>
        <end position="870"/>
    </location>
</feature>
<feature type="region of interest" description="Disordered" evidence="3">
    <location>
        <begin position="1188"/>
        <end position="1213"/>
    </location>
</feature>